<dbReference type="STRING" id="157783.LK03_14005"/>
<protein>
    <submittedName>
        <fullName evidence="1">Formate dehydrogenase</fullName>
    </submittedName>
</protein>
<proteinExistence type="predicted"/>
<sequence length="70" mass="7880">MSTHDNLVKMANHIAHYFDSEPDRELAVQGLNQHLRSFWTPAMLKQLSEKAKGEAANDLDPLVLRALHSA</sequence>
<dbReference type="OrthoDB" id="8527650at2"/>
<dbReference type="InterPro" id="IPR021074">
    <property type="entry name" value="Formate_DH_dsu"/>
</dbReference>
<accession>A0A089WUU7</accession>
<reference evidence="1 2" key="1">
    <citation type="submission" date="2014-09" db="EMBL/GenBank/DDBJ databases">
        <authorList>
            <person name="Chan K.-G."/>
        </authorList>
    </citation>
    <scope>NUCLEOTIDE SEQUENCE [LARGE SCALE GENOMIC DNA]</scope>
    <source>
        <strain evidence="1 2">ND07</strain>
    </source>
</reference>
<dbReference type="Pfam" id="PF11390">
    <property type="entry name" value="FdsD"/>
    <property type="match status" value="1"/>
</dbReference>
<evidence type="ECO:0000313" key="2">
    <source>
        <dbReference type="Proteomes" id="UP000029493"/>
    </source>
</evidence>
<name>A0A089WUU7_9PSED</name>
<dbReference type="Proteomes" id="UP000029493">
    <property type="component" value="Chromosome"/>
</dbReference>
<dbReference type="AlphaFoldDB" id="A0A089WUU7"/>
<keyword evidence="2" id="KW-1185">Reference proteome</keyword>
<evidence type="ECO:0000313" key="1">
    <source>
        <dbReference type="EMBL" id="AIR90337.1"/>
    </source>
</evidence>
<dbReference type="RefSeq" id="WP_038412940.1">
    <property type="nucleotide sequence ID" value="NZ_CP009455.1"/>
</dbReference>
<gene>
    <name evidence="1" type="ORF">LK03_14005</name>
</gene>
<dbReference type="KEGG" id="psw:LK03_14005"/>
<organism evidence="1 2">
    <name type="scientific">Pseudomonas cremoricolorata</name>
    <dbReference type="NCBI Taxonomy" id="157783"/>
    <lineage>
        <taxon>Bacteria</taxon>
        <taxon>Pseudomonadati</taxon>
        <taxon>Pseudomonadota</taxon>
        <taxon>Gammaproteobacteria</taxon>
        <taxon>Pseudomonadales</taxon>
        <taxon>Pseudomonadaceae</taxon>
        <taxon>Pseudomonas</taxon>
    </lineage>
</organism>
<dbReference type="EMBL" id="CP009455">
    <property type="protein sequence ID" value="AIR90337.1"/>
    <property type="molecule type" value="Genomic_DNA"/>
</dbReference>